<feature type="transmembrane region" description="Helical" evidence="2">
    <location>
        <begin position="121"/>
        <end position="142"/>
    </location>
</feature>
<feature type="transmembrane region" description="Helical" evidence="2">
    <location>
        <begin position="30"/>
        <end position="50"/>
    </location>
</feature>
<sequence>MTRVCAVAAPLLLLAHGILRWLGGDGPARATGHAVFLLAMLFFALLASLLRPLAGSSPLATTATAATVLGAATSGWATVGRDAAGWATGGWATGGWGVAGWGAAGDLAEPAGRALPLTGTLAPAGPLLVQFGLLVLLSLLSFAEPRRLPVWSPFAVLAGFLAVAADPGLLPLAALAIGAGLAPLARRRPPPPVPPPPALPPPPPVLPPPVLPPALPLPLPLSERSE</sequence>
<proteinExistence type="predicted"/>
<gene>
    <name evidence="3" type="ORF">J2S44_002038</name>
</gene>
<protein>
    <submittedName>
        <fullName evidence="3">Uncharacterized protein</fullName>
    </submittedName>
</protein>
<evidence type="ECO:0000313" key="3">
    <source>
        <dbReference type="EMBL" id="MDR7321788.1"/>
    </source>
</evidence>
<keyword evidence="2" id="KW-0812">Transmembrane</keyword>
<dbReference type="EMBL" id="JAVDYC010000001">
    <property type="protein sequence ID" value="MDR7321788.1"/>
    <property type="molecule type" value="Genomic_DNA"/>
</dbReference>
<dbReference type="Proteomes" id="UP001183629">
    <property type="component" value="Unassembled WGS sequence"/>
</dbReference>
<evidence type="ECO:0000313" key="4">
    <source>
        <dbReference type="Proteomes" id="UP001183629"/>
    </source>
</evidence>
<dbReference type="AlphaFoldDB" id="A0AAE3ZPA7"/>
<organism evidence="3 4">
    <name type="scientific">Catenuloplanes niger</name>
    <dbReference type="NCBI Taxonomy" id="587534"/>
    <lineage>
        <taxon>Bacteria</taxon>
        <taxon>Bacillati</taxon>
        <taxon>Actinomycetota</taxon>
        <taxon>Actinomycetes</taxon>
        <taxon>Micromonosporales</taxon>
        <taxon>Micromonosporaceae</taxon>
        <taxon>Catenuloplanes</taxon>
    </lineage>
</organism>
<keyword evidence="2" id="KW-1133">Transmembrane helix</keyword>
<accession>A0AAE3ZPA7</accession>
<keyword evidence="2" id="KW-0472">Membrane</keyword>
<comment type="caution">
    <text evidence="3">The sequence shown here is derived from an EMBL/GenBank/DDBJ whole genome shotgun (WGS) entry which is preliminary data.</text>
</comment>
<feature type="transmembrane region" description="Helical" evidence="2">
    <location>
        <begin position="154"/>
        <end position="182"/>
    </location>
</feature>
<feature type="region of interest" description="Disordered" evidence="1">
    <location>
        <begin position="186"/>
        <end position="206"/>
    </location>
</feature>
<reference evidence="3 4" key="1">
    <citation type="submission" date="2023-07" db="EMBL/GenBank/DDBJ databases">
        <title>Sequencing the genomes of 1000 actinobacteria strains.</title>
        <authorList>
            <person name="Klenk H.-P."/>
        </authorList>
    </citation>
    <scope>NUCLEOTIDE SEQUENCE [LARGE SCALE GENOMIC DNA]</scope>
    <source>
        <strain evidence="3 4">DSM 44711</strain>
    </source>
</reference>
<name>A0AAE3ZPA7_9ACTN</name>
<dbReference type="RefSeq" id="WP_310411128.1">
    <property type="nucleotide sequence ID" value="NZ_JAVDYC010000001.1"/>
</dbReference>
<evidence type="ECO:0000256" key="1">
    <source>
        <dbReference type="SAM" id="MobiDB-lite"/>
    </source>
</evidence>
<keyword evidence="4" id="KW-1185">Reference proteome</keyword>
<feature type="compositionally biased region" description="Pro residues" evidence="1">
    <location>
        <begin position="190"/>
        <end position="206"/>
    </location>
</feature>
<evidence type="ECO:0000256" key="2">
    <source>
        <dbReference type="SAM" id="Phobius"/>
    </source>
</evidence>